<comment type="subcellular location">
    <subcellularLocation>
        <location evidence="1">Membrane</location>
        <topology evidence="1">Multi-pass membrane protein</topology>
    </subcellularLocation>
</comment>
<protein>
    <submittedName>
        <fullName evidence="8">Na+/melibiose symporter</fullName>
    </submittedName>
</protein>
<dbReference type="AlphaFoldDB" id="A0A1I2C6Z0"/>
<dbReference type="RefSeq" id="WP_091540055.1">
    <property type="nucleotide sequence ID" value="NZ_FONY01000004.1"/>
</dbReference>
<accession>A0A1I2C6Z0</accession>
<dbReference type="InterPro" id="IPR036259">
    <property type="entry name" value="MFS_trans_sf"/>
</dbReference>
<dbReference type="SUPFAM" id="SSF103473">
    <property type="entry name" value="MFS general substrate transporter"/>
    <property type="match status" value="1"/>
</dbReference>
<dbReference type="STRING" id="1003.SAMN04488541_1004115"/>
<feature type="transmembrane region" description="Helical" evidence="6">
    <location>
        <begin position="393"/>
        <end position="412"/>
    </location>
</feature>
<evidence type="ECO:0000256" key="1">
    <source>
        <dbReference type="ARBA" id="ARBA00004141"/>
    </source>
</evidence>
<dbReference type="PANTHER" id="PTHR19432:SF35">
    <property type="entry name" value="SOLUTE CARRIER FAMILY 45 MEMBER 3 ISOFORM X1"/>
    <property type="match status" value="1"/>
</dbReference>
<feature type="domain" description="Major facilitator superfamily (MFS) profile" evidence="7">
    <location>
        <begin position="12"/>
        <end position="417"/>
    </location>
</feature>
<evidence type="ECO:0000256" key="5">
    <source>
        <dbReference type="ARBA" id="ARBA00023136"/>
    </source>
</evidence>
<feature type="transmembrane region" description="Helical" evidence="6">
    <location>
        <begin position="361"/>
        <end position="381"/>
    </location>
</feature>
<sequence length="429" mass="47299">MLEIQKKLTNSFYVLLSLPATAMGFALSVQIASLSWLMTTQYNLDIESVGYVWASGPLAGIIGQLVVGVVSDKVWLWGGRRRPFILIGGILASLMLLALPNIGKLSNILNFIDILWIAIVIALILDLSINISFNPTRAIIADVTPAGEQRTKGYTWMQTISGMFGVLAYLISVAWGNYLLIYLSVFLVFVFSFIPPFFIKEPIALEDNNIQADEHRNKANRTQIKTLFQIYLAHAFTWLGVQTMFVFVFAYFKQKMNPFDAPLSDAALGQMIGISFAVLNTVGFLLPSVVLEPLSRKIGRVNTHSLALVVMALGYLAIVFFGASPSLFYLFMAVVGIGWAATVSLPFAIMSEKIDKNKMGLFMGIFNLSVVLPQLAVSLFFGKIIENASDKSIIFVICAITLAISSLIWFSVKEDKTNTTSLSTGTERH</sequence>
<evidence type="ECO:0000256" key="2">
    <source>
        <dbReference type="ARBA" id="ARBA00022448"/>
    </source>
</evidence>
<reference evidence="9" key="1">
    <citation type="submission" date="2016-10" db="EMBL/GenBank/DDBJ databases">
        <authorList>
            <person name="Varghese N."/>
            <person name="Submissions S."/>
        </authorList>
    </citation>
    <scope>NUCLEOTIDE SEQUENCE [LARGE SCALE GENOMIC DNA]</scope>
    <source>
        <strain>GEY</strain>
        <strain evidence="9">DSM 9560</strain>
    </source>
</reference>
<evidence type="ECO:0000259" key="7">
    <source>
        <dbReference type="PROSITE" id="PS50850"/>
    </source>
</evidence>
<dbReference type="EMBL" id="FONY01000004">
    <property type="protein sequence ID" value="SFE64109.1"/>
    <property type="molecule type" value="Genomic_DNA"/>
</dbReference>
<proteinExistence type="predicted"/>
<dbReference type="Proteomes" id="UP000199513">
    <property type="component" value="Unassembled WGS sequence"/>
</dbReference>
<name>A0A1I2C6Z0_9BACT</name>
<dbReference type="GO" id="GO:0016020">
    <property type="term" value="C:membrane"/>
    <property type="evidence" value="ECO:0007669"/>
    <property type="project" value="UniProtKB-SubCell"/>
</dbReference>
<evidence type="ECO:0000256" key="3">
    <source>
        <dbReference type="ARBA" id="ARBA00022692"/>
    </source>
</evidence>
<dbReference type="InterPro" id="IPR011701">
    <property type="entry name" value="MFS"/>
</dbReference>
<evidence type="ECO:0000256" key="4">
    <source>
        <dbReference type="ARBA" id="ARBA00022989"/>
    </source>
</evidence>
<evidence type="ECO:0000256" key="6">
    <source>
        <dbReference type="SAM" id="Phobius"/>
    </source>
</evidence>
<keyword evidence="4 6" id="KW-1133">Transmembrane helix</keyword>
<feature type="transmembrane region" description="Helical" evidence="6">
    <location>
        <begin position="181"/>
        <end position="199"/>
    </location>
</feature>
<feature type="transmembrane region" description="Helical" evidence="6">
    <location>
        <begin position="230"/>
        <end position="252"/>
    </location>
</feature>
<dbReference type="PANTHER" id="PTHR19432">
    <property type="entry name" value="SUGAR TRANSPORTER"/>
    <property type="match status" value="1"/>
</dbReference>
<feature type="transmembrane region" description="Helical" evidence="6">
    <location>
        <begin position="50"/>
        <end position="71"/>
    </location>
</feature>
<feature type="transmembrane region" description="Helical" evidence="6">
    <location>
        <begin position="83"/>
        <end position="102"/>
    </location>
</feature>
<organism evidence="8 9">
    <name type="scientific">Thermoflexibacter ruber</name>
    <dbReference type="NCBI Taxonomy" id="1003"/>
    <lineage>
        <taxon>Bacteria</taxon>
        <taxon>Pseudomonadati</taxon>
        <taxon>Bacteroidota</taxon>
        <taxon>Cytophagia</taxon>
        <taxon>Cytophagales</taxon>
        <taxon>Thermoflexibacteraceae</taxon>
        <taxon>Thermoflexibacter</taxon>
    </lineage>
</organism>
<dbReference type="Gene3D" id="1.20.1250.20">
    <property type="entry name" value="MFS general substrate transporter like domains"/>
    <property type="match status" value="1"/>
</dbReference>
<keyword evidence="5 6" id="KW-0472">Membrane</keyword>
<feature type="transmembrane region" description="Helical" evidence="6">
    <location>
        <begin position="327"/>
        <end position="349"/>
    </location>
</feature>
<dbReference type="InterPro" id="IPR020846">
    <property type="entry name" value="MFS_dom"/>
</dbReference>
<feature type="transmembrane region" description="Helical" evidence="6">
    <location>
        <begin position="272"/>
        <end position="291"/>
    </location>
</feature>
<evidence type="ECO:0000313" key="9">
    <source>
        <dbReference type="Proteomes" id="UP000199513"/>
    </source>
</evidence>
<keyword evidence="3 6" id="KW-0812">Transmembrane</keyword>
<keyword evidence="2" id="KW-0813">Transport</keyword>
<dbReference type="GO" id="GO:0008506">
    <property type="term" value="F:sucrose:proton symporter activity"/>
    <property type="evidence" value="ECO:0007669"/>
    <property type="project" value="TreeGrafter"/>
</dbReference>
<feature type="transmembrane region" description="Helical" evidence="6">
    <location>
        <begin position="303"/>
        <end position="321"/>
    </location>
</feature>
<keyword evidence="9" id="KW-1185">Reference proteome</keyword>
<dbReference type="Pfam" id="PF07690">
    <property type="entry name" value="MFS_1"/>
    <property type="match status" value="1"/>
</dbReference>
<evidence type="ECO:0000313" key="8">
    <source>
        <dbReference type="EMBL" id="SFE64109.1"/>
    </source>
</evidence>
<feature type="transmembrane region" description="Helical" evidence="6">
    <location>
        <begin position="12"/>
        <end position="38"/>
    </location>
</feature>
<dbReference type="PROSITE" id="PS50850">
    <property type="entry name" value="MFS"/>
    <property type="match status" value="1"/>
</dbReference>
<feature type="transmembrane region" description="Helical" evidence="6">
    <location>
        <begin position="114"/>
        <end position="133"/>
    </location>
</feature>
<gene>
    <name evidence="8" type="ORF">SAMN04488541_1004115</name>
</gene>
<dbReference type="OrthoDB" id="7584869at2"/>
<feature type="transmembrane region" description="Helical" evidence="6">
    <location>
        <begin position="154"/>
        <end position="175"/>
    </location>
</feature>